<keyword evidence="2 3" id="KW-0040">ANK repeat</keyword>
<evidence type="ECO:0000256" key="3">
    <source>
        <dbReference type="PROSITE-ProRule" id="PRU00023"/>
    </source>
</evidence>
<gene>
    <name evidence="5" type="ORF">ACEWY4_006759</name>
</gene>
<comment type="caution">
    <text evidence="5">The sequence shown here is derived from an EMBL/GenBank/DDBJ whole genome shotgun (WGS) entry which is preliminary data.</text>
</comment>
<dbReference type="SMART" id="SM00248">
    <property type="entry name" value="ANK"/>
    <property type="match status" value="3"/>
</dbReference>
<dbReference type="SUPFAM" id="SSF48403">
    <property type="entry name" value="Ankyrin repeat"/>
    <property type="match status" value="1"/>
</dbReference>
<evidence type="ECO:0008006" key="7">
    <source>
        <dbReference type="Google" id="ProtNLM"/>
    </source>
</evidence>
<dbReference type="AlphaFoldDB" id="A0ABD1KED3"/>
<keyword evidence="6" id="KW-1185">Reference proteome</keyword>
<evidence type="ECO:0000256" key="2">
    <source>
        <dbReference type="ARBA" id="ARBA00023043"/>
    </source>
</evidence>
<evidence type="ECO:0000256" key="4">
    <source>
        <dbReference type="SAM" id="MobiDB-lite"/>
    </source>
</evidence>
<protein>
    <recommendedName>
        <fullName evidence="7">Ankyrin repeat domain-containing protein 33B</fullName>
    </recommendedName>
</protein>
<dbReference type="PANTHER" id="PTHR24173">
    <property type="entry name" value="ANKYRIN REPEAT CONTAINING"/>
    <property type="match status" value="1"/>
</dbReference>
<feature type="region of interest" description="Disordered" evidence="4">
    <location>
        <begin position="44"/>
        <end position="64"/>
    </location>
</feature>
<dbReference type="Gene3D" id="1.25.40.20">
    <property type="entry name" value="Ankyrin repeat-containing domain"/>
    <property type="match status" value="1"/>
</dbReference>
<feature type="compositionally biased region" description="Acidic residues" evidence="4">
    <location>
        <begin position="50"/>
        <end position="64"/>
    </location>
</feature>
<dbReference type="InterPro" id="IPR036770">
    <property type="entry name" value="Ankyrin_rpt-contain_sf"/>
</dbReference>
<accession>A0ABD1KED3</accession>
<evidence type="ECO:0000313" key="6">
    <source>
        <dbReference type="Proteomes" id="UP001591681"/>
    </source>
</evidence>
<evidence type="ECO:0000313" key="5">
    <source>
        <dbReference type="EMBL" id="KAL2097552.1"/>
    </source>
</evidence>
<sequence length="509" mass="57482">MVVITEDGPGGCPPVLKTDQNGTVDSGGSALQAKVSLCKIVEADETGHADDDDDDDDNFYDDDDDDVYQEFEELDFSDLQDTRSVASDDSFYPRDDSLFGRSPSPESPEPLTFFKACTNNSSIVVKIMIRQGVTEDEVREVDKNNRTGLILACYNGYVDVVIALAQCPHVDVNWQDNEGNTALITAAQAGHQMISQYLLNYFPGLDIERRNCHGFTAMMKAAMQGRAECVRALMMSGADIEARDFSRKLTSREWALFTGRYETARLMERLMEQPCAEQFCDSYQLEWPQLEEMVAQAQEPKSCWQRFTEYTRCCAFNISNKVNAQEDGALDYMVRFTTALNGPILAVGCRTVCPGSPPCVGKRRPAVQDILRQQRANELRSLASAPERLATYKRLFQNSRVLLVPKKRERRASLQPQVLQDMAVASTMALRRTSLLPLHMMRRSSVRPGMVVPKVVLCKAPAPSFMPEKKKKKSRDQTHLQIPKWKYKEVISERKRADDNKIRFPAPRK</sequence>
<evidence type="ECO:0000256" key="1">
    <source>
        <dbReference type="ARBA" id="ARBA00022737"/>
    </source>
</evidence>
<feature type="region of interest" description="Disordered" evidence="4">
    <location>
        <begin position="85"/>
        <end position="107"/>
    </location>
</feature>
<organism evidence="5 6">
    <name type="scientific">Coilia grayii</name>
    <name type="common">Gray's grenadier anchovy</name>
    <dbReference type="NCBI Taxonomy" id="363190"/>
    <lineage>
        <taxon>Eukaryota</taxon>
        <taxon>Metazoa</taxon>
        <taxon>Chordata</taxon>
        <taxon>Craniata</taxon>
        <taxon>Vertebrata</taxon>
        <taxon>Euteleostomi</taxon>
        <taxon>Actinopterygii</taxon>
        <taxon>Neopterygii</taxon>
        <taxon>Teleostei</taxon>
        <taxon>Clupei</taxon>
        <taxon>Clupeiformes</taxon>
        <taxon>Clupeoidei</taxon>
        <taxon>Engraulidae</taxon>
        <taxon>Coilinae</taxon>
        <taxon>Coilia</taxon>
    </lineage>
</organism>
<dbReference type="EMBL" id="JBHFQA010000006">
    <property type="protein sequence ID" value="KAL2097552.1"/>
    <property type="molecule type" value="Genomic_DNA"/>
</dbReference>
<dbReference type="Proteomes" id="UP001591681">
    <property type="component" value="Unassembled WGS sequence"/>
</dbReference>
<dbReference type="InterPro" id="IPR002110">
    <property type="entry name" value="Ankyrin_rpt"/>
</dbReference>
<proteinExistence type="predicted"/>
<keyword evidence="1" id="KW-0677">Repeat</keyword>
<dbReference type="PROSITE" id="PS50297">
    <property type="entry name" value="ANK_REP_REGION"/>
    <property type="match status" value="1"/>
</dbReference>
<name>A0ABD1KED3_9TELE</name>
<feature type="repeat" description="ANK" evidence="3">
    <location>
        <begin position="213"/>
        <end position="245"/>
    </location>
</feature>
<dbReference type="PROSITE" id="PS50088">
    <property type="entry name" value="ANK_REPEAT"/>
    <property type="match status" value="1"/>
</dbReference>
<reference evidence="5 6" key="1">
    <citation type="submission" date="2024-09" db="EMBL/GenBank/DDBJ databases">
        <title>A chromosome-level genome assembly of Gray's grenadier anchovy, Coilia grayii.</title>
        <authorList>
            <person name="Fu Z."/>
        </authorList>
    </citation>
    <scope>NUCLEOTIDE SEQUENCE [LARGE SCALE GENOMIC DNA]</scope>
    <source>
        <strain evidence="5">G4</strain>
        <tissue evidence="5">Muscle</tissue>
    </source>
</reference>
<dbReference type="Pfam" id="PF12796">
    <property type="entry name" value="Ank_2"/>
    <property type="match status" value="1"/>
</dbReference>
<dbReference type="PANTHER" id="PTHR24173:SF91">
    <property type="entry name" value="ANKYRIN REPEAT DOMAIN-CONTAINING PROTEIN 33B"/>
    <property type="match status" value="1"/>
</dbReference>